<dbReference type="AlphaFoldDB" id="A0A3E0E7Y9"/>
<dbReference type="Gene3D" id="3.90.180.10">
    <property type="entry name" value="Medium-chain alcohol dehydrogenases, catalytic domain"/>
    <property type="match status" value="1"/>
</dbReference>
<gene>
    <name evidence="7" type="ORF">C8N25_101172</name>
</gene>
<evidence type="ECO:0000256" key="4">
    <source>
        <dbReference type="ARBA" id="ARBA00023002"/>
    </source>
</evidence>
<dbReference type="InterPro" id="IPR002328">
    <property type="entry name" value="ADH_Zn_CS"/>
</dbReference>
<dbReference type="InterPro" id="IPR047109">
    <property type="entry name" value="CAD-like"/>
</dbReference>
<comment type="similarity">
    <text evidence="5">Belongs to the zinc-containing alcohol dehydrogenase family.</text>
</comment>
<dbReference type="PANTHER" id="PTHR42683">
    <property type="entry name" value="ALDEHYDE REDUCTASE"/>
    <property type="match status" value="1"/>
</dbReference>
<dbReference type="Pfam" id="PF08240">
    <property type="entry name" value="ADH_N"/>
    <property type="match status" value="1"/>
</dbReference>
<evidence type="ECO:0000256" key="5">
    <source>
        <dbReference type="RuleBase" id="RU361277"/>
    </source>
</evidence>
<sequence length="371" mass="40486">MEAETKILDKAMQKTSKGFSVKGYGAQGASGDKTTLKKMDVDRANPKADEVLIEVLYCGVCHSDIHQVNNDWENTRYPCVPGHEVIGKIVETGSKVTKFKAGQIVGVGCMIDSCQTCDPCKNGDEQFCAGEHGPTMTYNGYFRDPESDYNTFGGFSSHIVSKEAFVLTIPEKLELSSAAPILCAGVTTYGPMKHWGVKEGDNVAVVGIGGLGHMAVQIAKTMGAKVTAITSHESKKEEAKALGADDVIVSTDEDAMTKNALRYDYILITIPVPFDINDYINLLTYRGSLITVGLLGEYKLPTNNMNVAMFNRTLGGSFIGSISETQEILDFCAKHDIAPEVEMININQVNNAFDNIKNEDVRFRYVIDMSE</sequence>
<reference evidence="7 8" key="1">
    <citation type="submission" date="2018-08" db="EMBL/GenBank/DDBJ databases">
        <title>Genomic Encyclopedia of Archaeal and Bacterial Type Strains, Phase II (KMG-II): from individual species to whole genera.</title>
        <authorList>
            <person name="Goeker M."/>
        </authorList>
    </citation>
    <scope>NUCLEOTIDE SEQUENCE [LARGE SCALE GENOMIC DNA]</scope>
    <source>
        <strain evidence="7 8">DSM 15986</strain>
    </source>
</reference>
<keyword evidence="4" id="KW-0560">Oxidoreductase</keyword>
<dbReference type="InterPro" id="IPR013149">
    <property type="entry name" value="ADH-like_C"/>
</dbReference>
<keyword evidence="2 5" id="KW-0479">Metal-binding</keyword>
<dbReference type="InterPro" id="IPR020843">
    <property type="entry name" value="ER"/>
</dbReference>
<organism evidence="7 8">
    <name type="scientific">Algoriphagus antarcticus</name>
    <dbReference type="NCBI Taxonomy" id="238540"/>
    <lineage>
        <taxon>Bacteria</taxon>
        <taxon>Pseudomonadati</taxon>
        <taxon>Bacteroidota</taxon>
        <taxon>Cytophagia</taxon>
        <taxon>Cytophagales</taxon>
        <taxon>Cyclobacteriaceae</taxon>
        <taxon>Algoriphagus</taxon>
    </lineage>
</organism>
<dbReference type="FunFam" id="3.40.50.720:FF:000022">
    <property type="entry name" value="Cinnamyl alcohol dehydrogenase"/>
    <property type="match status" value="1"/>
</dbReference>
<comment type="caution">
    <text evidence="7">The sequence shown here is derived from an EMBL/GenBank/DDBJ whole genome shotgun (WGS) entry which is preliminary data.</text>
</comment>
<dbReference type="CDD" id="cd05283">
    <property type="entry name" value="CAD1"/>
    <property type="match status" value="1"/>
</dbReference>
<dbReference type="RefSeq" id="WP_240511027.1">
    <property type="nucleotide sequence ID" value="NZ_MSSW01000088.1"/>
</dbReference>
<feature type="domain" description="Enoyl reductase (ER)" evidence="6">
    <location>
        <begin position="31"/>
        <end position="367"/>
    </location>
</feature>
<keyword evidence="8" id="KW-1185">Reference proteome</keyword>
<dbReference type="EMBL" id="QUNF01000001">
    <property type="protein sequence ID" value="REG94345.1"/>
    <property type="molecule type" value="Genomic_DNA"/>
</dbReference>
<dbReference type="SUPFAM" id="SSF50129">
    <property type="entry name" value="GroES-like"/>
    <property type="match status" value="1"/>
</dbReference>
<evidence type="ECO:0000256" key="2">
    <source>
        <dbReference type="ARBA" id="ARBA00022723"/>
    </source>
</evidence>
<dbReference type="SUPFAM" id="SSF51735">
    <property type="entry name" value="NAD(P)-binding Rossmann-fold domains"/>
    <property type="match status" value="1"/>
</dbReference>
<dbReference type="GO" id="GO:0008106">
    <property type="term" value="F:alcohol dehydrogenase (NADP+) activity"/>
    <property type="evidence" value="ECO:0007669"/>
    <property type="project" value="UniProtKB-ARBA"/>
</dbReference>
<dbReference type="PROSITE" id="PS00059">
    <property type="entry name" value="ADH_ZINC"/>
    <property type="match status" value="1"/>
</dbReference>
<proteinExistence type="inferred from homology"/>
<evidence type="ECO:0000313" key="7">
    <source>
        <dbReference type="EMBL" id="REG94345.1"/>
    </source>
</evidence>
<dbReference type="SMART" id="SM00829">
    <property type="entry name" value="PKS_ER"/>
    <property type="match status" value="1"/>
</dbReference>
<evidence type="ECO:0000256" key="3">
    <source>
        <dbReference type="ARBA" id="ARBA00022833"/>
    </source>
</evidence>
<dbReference type="Proteomes" id="UP000256405">
    <property type="component" value="Unassembled WGS sequence"/>
</dbReference>
<evidence type="ECO:0000259" key="6">
    <source>
        <dbReference type="SMART" id="SM00829"/>
    </source>
</evidence>
<dbReference type="InterPro" id="IPR036291">
    <property type="entry name" value="NAD(P)-bd_dom_sf"/>
</dbReference>
<protein>
    <submittedName>
        <fullName evidence="7">Putative zinc-type alcohol dehydrogenase-like protein</fullName>
    </submittedName>
</protein>
<dbReference type="GO" id="GO:0008270">
    <property type="term" value="F:zinc ion binding"/>
    <property type="evidence" value="ECO:0007669"/>
    <property type="project" value="InterPro"/>
</dbReference>
<comment type="cofactor">
    <cofactor evidence="1 5">
        <name>Zn(2+)</name>
        <dbReference type="ChEBI" id="CHEBI:29105"/>
    </cofactor>
</comment>
<evidence type="ECO:0000256" key="1">
    <source>
        <dbReference type="ARBA" id="ARBA00001947"/>
    </source>
</evidence>
<keyword evidence="3 5" id="KW-0862">Zinc</keyword>
<evidence type="ECO:0000313" key="8">
    <source>
        <dbReference type="Proteomes" id="UP000256405"/>
    </source>
</evidence>
<accession>A0A3E0E7Y9</accession>
<dbReference type="InterPro" id="IPR013154">
    <property type="entry name" value="ADH-like_N"/>
</dbReference>
<name>A0A3E0E7Y9_9BACT</name>
<dbReference type="Gene3D" id="3.40.50.720">
    <property type="entry name" value="NAD(P)-binding Rossmann-like Domain"/>
    <property type="match status" value="1"/>
</dbReference>
<dbReference type="Pfam" id="PF00107">
    <property type="entry name" value="ADH_zinc_N"/>
    <property type="match status" value="1"/>
</dbReference>
<dbReference type="InterPro" id="IPR011032">
    <property type="entry name" value="GroES-like_sf"/>
</dbReference>